<evidence type="ECO:0000256" key="2">
    <source>
        <dbReference type="ARBA" id="ARBA00022801"/>
    </source>
</evidence>
<keyword evidence="4" id="KW-0665">Pyrimidine biosynthesis</keyword>
<protein>
    <recommendedName>
        <fullName evidence="7">Dihydroorotase</fullName>
    </recommendedName>
</protein>
<dbReference type="EMBL" id="BQMJ01000014">
    <property type="protein sequence ID" value="GJQ10298.1"/>
    <property type="molecule type" value="Genomic_DNA"/>
</dbReference>
<accession>A0A9C7UNY5</accession>
<dbReference type="GO" id="GO:0046872">
    <property type="term" value="F:metal ion binding"/>
    <property type="evidence" value="ECO:0007669"/>
    <property type="project" value="UniProtKB-KW"/>
</dbReference>
<evidence type="ECO:0000313" key="6">
    <source>
        <dbReference type="Proteomes" id="UP001061958"/>
    </source>
</evidence>
<dbReference type="NCBIfam" id="TIGR00856">
    <property type="entry name" value="pyrC_dimer"/>
    <property type="match status" value="1"/>
</dbReference>
<dbReference type="GO" id="GO:0005737">
    <property type="term" value="C:cytoplasm"/>
    <property type="evidence" value="ECO:0007669"/>
    <property type="project" value="TreeGrafter"/>
</dbReference>
<evidence type="ECO:0000256" key="1">
    <source>
        <dbReference type="ARBA" id="ARBA00022723"/>
    </source>
</evidence>
<gene>
    <name evidence="5" type="ORF">GpartN1_g2089.t1</name>
</gene>
<dbReference type="PROSITE" id="PS00483">
    <property type="entry name" value="DIHYDROOROTASE_2"/>
    <property type="match status" value="1"/>
</dbReference>
<evidence type="ECO:0008006" key="7">
    <source>
        <dbReference type="Google" id="ProtNLM"/>
    </source>
</evidence>
<dbReference type="SUPFAM" id="SSF51556">
    <property type="entry name" value="Metallo-dependent hydrolases"/>
    <property type="match status" value="1"/>
</dbReference>
<keyword evidence="3" id="KW-0862">Zinc</keyword>
<evidence type="ECO:0000256" key="3">
    <source>
        <dbReference type="ARBA" id="ARBA00022833"/>
    </source>
</evidence>
<sequence length="351" mass="39409">MANNYLKIRRPDDFHVHLREGNILKTVLPFTSNVMGKALIMPNLKEPILNLSLAEKYRNEVCSSIPPNSSFLPIFSLYLTEQTTADIIKEAARSEFVRACKLYPAGATTNSLFGVSNLEKLDEALSAMEAYGLILCIHGESTDQRVGVFDREATFVEHILPGLLLKYPRLKVVLEHISTKEAAQFVKTFPSSRLAATVTCHHMSCNYNTLLGQGLNPHLYCCPILKSEEHRQFIVETVIQDTEGKFFLGTDSAPHLQRAKECWRAAAGVFSSPVALLCYTKIFEENNALDKLEKFASENGSCFYNLPLNDDSIVLKKEPYEVPTHINCMDETSKLVPFLAGETLQWKITNE</sequence>
<dbReference type="OrthoDB" id="1670005at2759"/>
<keyword evidence="1" id="KW-0479">Metal-binding</keyword>
<keyword evidence="2" id="KW-0378">Hydrolase</keyword>
<evidence type="ECO:0000256" key="4">
    <source>
        <dbReference type="ARBA" id="ARBA00022975"/>
    </source>
</evidence>
<dbReference type="InterPro" id="IPR002195">
    <property type="entry name" value="Dihydroorotase_CS"/>
</dbReference>
<comment type="caution">
    <text evidence="5">The sequence shown here is derived from an EMBL/GenBank/DDBJ whole genome shotgun (WGS) entry which is preliminary data.</text>
</comment>
<keyword evidence="6" id="KW-1185">Reference proteome</keyword>
<dbReference type="GO" id="GO:0006207">
    <property type="term" value="P:'de novo' pyrimidine nucleobase biosynthetic process"/>
    <property type="evidence" value="ECO:0007669"/>
    <property type="project" value="TreeGrafter"/>
</dbReference>
<dbReference type="GO" id="GO:0004151">
    <property type="term" value="F:dihydroorotase activity"/>
    <property type="evidence" value="ECO:0007669"/>
    <property type="project" value="InterPro"/>
</dbReference>
<evidence type="ECO:0000313" key="5">
    <source>
        <dbReference type="EMBL" id="GJQ10298.1"/>
    </source>
</evidence>
<dbReference type="PIRSF" id="PIRSF001237">
    <property type="entry name" value="DHOdimr"/>
    <property type="match status" value="1"/>
</dbReference>
<dbReference type="AlphaFoldDB" id="A0A9C7UNY5"/>
<name>A0A9C7UNY5_9RHOD</name>
<dbReference type="HAMAP" id="MF_00219">
    <property type="entry name" value="PyrC_classII"/>
    <property type="match status" value="1"/>
</dbReference>
<proteinExistence type="inferred from homology"/>
<organism evidence="5 6">
    <name type="scientific">Galdieria partita</name>
    <dbReference type="NCBI Taxonomy" id="83374"/>
    <lineage>
        <taxon>Eukaryota</taxon>
        <taxon>Rhodophyta</taxon>
        <taxon>Bangiophyceae</taxon>
        <taxon>Galdieriales</taxon>
        <taxon>Galdieriaceae</taxon>
        <taxon>Galdieria</taxon>
    </lineage>
</organism>
<reference evidence="5" key="2">
    <citation type="submission" date="2022-01" db="EMBL/GenBank/DDBJ databases">
        <authorList>
            <person name="Hirooka S."/>
            <person name="Miyagishima S.Y."/>
        </authorList>
    </citation>
    <scope>NUCLEOTIDE SEQUENCE</scope>
    <source>
        <strain evidence="5">NBRC 102759</strain>
    </source>
</reference>
<dbReference type="PROSITE" id="PS00482">
    <property type="entry name" value="DIHYDROOROTASE_1"/>
    <property type="match status" value="1"/>
</dbReference>
<dbReference type="Gene3D" id="3.20.20.140">
    <property type="entry name" value="Metal-dependent hydrolases"/>
    <property type="match status" value="1"/>
</dbReference>
<dbReference type="InterPro" id="IPR004721">
    <property type="entry name" value="DHOdimr"/>
</dbReference>
<dbReference type="GO" id="GO:0006221">
    <property type="term" value="P:pyrimidine nucleotide biosynthetic process"/>
    <property type="evidence" value="ECO:0007669"/>
    <property type="project" value="UniProtKB-KW"/>
</dbReference>
<dbReference type="PANTHER" id="PTHR43137">
    <property type="entry name" value="DIHYDROOROTASE"/>
    <property type="match status" value="1"/>
</dbReference>
<dbReference type="PANTHER" id="PTHR43137:SF1">
    <property type="entry name" value="DIHYDROOROTASE"/>
    <property type="match status" value="1"/>
</dbReference>
<reference evidence="5" key="1">
    <citation type="journal article" date="2022" name="Proc. Natl. Acad. Sci. U.S.A.">
        <title>Life cycle and functional genomics of the unicellular red alga Galdieria for elucidating algal and plant evolution and industrial use.</title>
        <authorList>
            <person name="Hirooka S."/>
            <person name="Itabashi T."/>
            <person name="Ichinose T.M."/>
            <person name="Onuma R."/>
            <person name="Fujiwara T."/>
            <person name="Yamashita S."/>
            <person name="Jong L.W."/>
            <person name="Tomita R."/>
            <person name="Iwane A.H."/>
            <person name="Miyagishima S.Y."/>
        </authorList>
    </citation>
    <scope>NUCLEOTIDE SEQUENCE</scope>
    <source>
        <strain evidence="5">NBRC 102759</strain>
    </source>
</reference>
<dbReference type="Proteomes" id="UP001061958">
    <property type="component" value="Unassembled WGS sequence"/>
</dbReference>
<dbReference type="InterPro" id="IPR032466">
    <property type="entry name" value="Metal_Hydrolase"/>
</dbReference>